<dbReference type="OrthoDB" id="27214at2759"/>
<evidence type="ECO:0000313" key="5">
    <source>
        <dbReference type="EnsemblFungi" id="MAPG_05116T0"/>
    </source>
</evidence>
<reference evidence="4" key="3">
    <citation type="submission" date="2011-03" db="EMBL/GenBank/DDBJ databases">
        <title>Annotation of Magnaporthe poae ATCC 64411.</title>
        <authorList>
            <person name="Ma L.-J."/>
            <person name="Dead R."/>
            <person name="Young S.K."/>
            <person name="Zeng Q."/>
            <person name="Gargeya S."/>
            <person name="Fitzgerald M."/>
            <person name="Haas B."/>
            <person name="Abouelleil A."/>
            <person name="Alvarado L."/>
            <person name="Arachchi H.M."/>
            <person name="Berlin A."/>
            <person name="Brown A."/>
            <person name="Chapman S.B."/>
            <person name="Chen Z."/>
            <person name="Dunbar C."/>
            <person name="Freedman E."/>
            <person name="Gearin G."/>
            <person name="Gellesch M."/>
            <person name="Goldberg J."/>
            <person name="Griggs A."/>
            <person name="Gujja S."/>
            <person name="Heiman D."/>
            <person name="Howarth C."/>
            <person name="Larson L."/>
            <person name="Lui A."/>
            <person name="MacDonald P.J.P."/>
            <person name="Mehta T."/>
            <person name="Montmayeur A."/>
            <person name="Murphy C."/>
            <person name="Neiman D."/>
            <person name="Pearson M."/>
            <person name="Priest M."/>
            <person name="Roberts A."/>
            <person name="Saif S."/>
            <person name="Shea T."/>
            <person name="Shenoy N."/>
            <person name="Sisk P."/>
            <person name="Stolte C."/>
            <person name="Sykes S."/>
            <person name="Yandava C."/>
            <person name="Wortman J."/>
            <person name="Nusbaum C."/>
            <person name="Birren B."/>
        </authorList>
    </citation>
    <scope>NUCLEOTIDE SEQUENCE</scope>
    <source>
        <strain evidence="4">ATCC 64411</strain>
    </source>
</reference>
<dbReference type="PANTHER" id="PTHR37049:SF4">
    <property type="entry name" value="RHODANESE DOMAIN-CONTAINING PROTEIN"/>
    <property type="match status" value="1"/>
</dbReference>
<name>A0A0C4DYJ4_MAGP6</name>
<reference evidence="5" key="5">
    <citation type="submission" date="2015-06" db="UniProtKB">
        <authorList>
            <consortium name="EnsemblFungi"/>
        </authorList>
    </citation>
    <scope>IDENTIFICATION</scope>
    <source>
        <strain evidence="5">ATCC 64411</strain>
    </source>
</reference>
<evidence type="ECO:0000259" key="3">
    <source>
        <dbReference type="Pfam" id="PF23658"/>
    </source>
</evidence>
<dbReference type="EMBL" id="ADBL01001208">
    <property type="status" value="NOT_ANNOTATED_CDS"/>
    <property type="molecule type" value="Genomic_DNA"/>
</dbReference>
<reference evidence="6" key="1">
    <citation type="submission" date="2010-05" db="EMBL/GenBank/DDBJ databases">
        <title>The genome sequence of Magnaporthe poae strain ATCC 64411.</title>
        <authorList>
            <person name="Ma L.-J."/>
            <person name="Dead R."/>
            <person name="Young S."/>
            <person name="Zeng Q."/>
            <person name="Koehrsen M."/>
            <person name="Alvarado L."/>
            <person name="Berlin A."/>
            <person name="Chapman S.B."/>
            <person name="Chen Z."/>
            <person name="Freedman E."/>
            <person name="Gellesch M."/>
            <person name="Goldberg J."/>
            <person name="Griggs A."/>
            <person name="Gujja S."/>
            <person name="Heilman E.R."/>
            <person name="Heiman D."/>
            <person name="Hepburn T."/>
            <person name="Howarth C."/>
            <person name="Jen D."/>
            <person name="Larson L."/>
            <person name="Mehta T."/>
            <person name="Neiman D."/>
            <person name="Pearson M."/>
            <person name="Roberts A."/>
            <person name="Saif S."/>
            <person name="Shea T."/>
            <person name="Shenoy N."/>
            <person name="Sisk P."/>
            <person name="Stolte C."/>
            <person name="Sykes S."/>
            <person name="Walk T."/>
            <person name="White J."/>
            <person name="Yandava C."/>
            <person name="Haas B."/>
            <person name="Nusbaum C."/>
            <person name="Birren B."/>
        </authorList>
    </citation>
    <scope>NUCLEOTIDE SEQUENCE [LARGE SCALE GENOMIC DNA]</scope>
    <source>
        <strain evidence="6">ATCC 64411 / 73-15</strain>
    </source>
</reference>
<dbReference type="InterPro" id="IPR056186">
    <property type="entry name" value="PDZ_CPAF-rel"/>
</dbReference>
<evidence type="ECO:0000313" key="6">
    <source>
        <dbReference type="Proteomes" id="UP000011715"/>
    </source>
</evidence>
<keyword evidence="6" id="KW-1185">Reference proteome</keyword>
<sequence length="556" mass="60932">MVLPIFILALAPVAAGSVLPRQGDSLAYCGMVSAEASARTQEIASVPPSVALNCLHSIEVDARRDVALIDYLSPFLQELSTIGYLKNPPPGYLVPGVDLIGAMGEMRKKVTDGKYSSQYEFVTELVNVFSAASEGHFFYFPGLLNALQFARGISLVSASSDGIQLPKVYAAADMLRRAATGFTPSEVVEIDGEPVESVLRAASFYTTHQDPDSKYNQLFARGTTVTGSFVTGLREVPENTTFKFANNTVRTVPNYALFARSRLQLWNNINTGADVHRAFEIPSGSSSSAESLEHAKRDLENDLVPERPLARRQSPKDALSGKEEVVEKDPWDTTFGIFLGGGSQYRDTCVLRVLTFSPDESLNVTDAQHRREMRRLTRSLVKKCKDAGRTKLVIDFQSNPGGNFWAGLEMYRNLFPKSEAFQAIRWRATPALRHYSNALWGTVAEDDLWGRVRTLKFTNFSSSDEFFGPDKTVKQDDVTNRALVDGRTADDGDATLMGFDAADTGAPQEPPFKPEDVIVVTDGSCSSTCAGITGLMTREVGVLYKCLCEVSHMSAF</sequence>
<evidence type="ECO:0000313" key="4">
    <source>
        <dbReference type="EMBL" id="KLU86097.1"/>
    </source>
</evidence>
<dbReference type="InterPro" id="IPR052766">
    <property type="entry name" value="S41A_metabolite_peptidase"/>
</dbReference>
<feature type="region of interest" description="Disordered" evidence="1">
    <location>
        <begin position="281"/>
        <end position="325"/>
    </location>
</feature>
<keyword evidence="2" id="KW-0732">Signal</keyword>
<feature type="compositionally biased region" description="Basic and acidic residues" evidence="1">
    <location>
        <begin position="291"/>
        <end position="309"/>
    </location>
</feature>
<reference evidence="4" key="2">
    <citation type="submission" date="2010-05" db="EMBL/GenBank/DDBJ databases">
        <title>The Genome Sequence of Magnaporthe poae strain ATCC 64411.</title>
        <authorList>
            <consortium name="The Broad Institute Genome Sequencing Platform"/>
            <consortium name="Broad Institute Genome Sequencing Center for Infectious Disease"/>
            <person name="Ma L.-J."/>
            <person name="Dead R."/>
            <person name="Young S."/>
            <person name="Zeng Q."/>
            <person name="Koehrsen M."/>
            <person name="Alvarado L."/>
            <person name="Berlin A."/>
            <person name="Chapman S.B."/>
            <person name="Chen Z."/>
            <person name="Freedman E."/>
            <person name="Gellesch M."/>
            <person name="Goldberg J."/>
            <person name="Griggs A."/>
            <person name="Gujja S."/>
            <person name="Heilman E.R."/>
            <person name="Heiman D."/>
            <person name="Hepburn T."/>
            <person name="Howarth C."/>
            <person name="Jen D."/>
            <person name="Larson L."/>
            <person name="Mehta T."/>
            <person name="Neiman D."/>
            <person name="Pearson M."/>
            <person name="Roberts A."/>
            <person name="Saif S."/>
            <person name="Shea T."/>
            <person name="Shenoy N."/>
            <person name="Sisk P."/>
            <person name="Stolte C."/>
            <person name="Sykes S."/>
            <person name="Walk T."/>
            <person name="White J."/>
            <person name="Yandava C."/>
            <person name="Haas B."/>
            <person name="Nusbaum C."/>
            <person name="Birren B."/>
        </authorList>
    </citation>
    <scope>NUCLEOTIDE SEQUENCE</scope>
    <source>
        <strain evidence="4">ATCC 64411</strain>
    </source>
</reference>
<dbReference type="PANTHER" id="PTHR37049">
    <property type="entry name" value="PEPTIDASE S41 FAMILY PROTEIN"/>
    <property type="match status" value="1"/>
</dbReference>
<dbReference type="EMBL" id="ADBL01001207">
    <property type="status" value="NOT_ANNOTATED_CDS"/>
    <property type="molecule type" value="Genomic_DNA"/>
</dbReference>
<dbReference type="EMBL" id="GL876969">
    <property type="protein sequence ID" value="KLU86097.1"/>
    <property type="molecule type" value="Genomic_DNA"/>
</dbReference>
<dbReference type="InterPro" id="IPR029045">
    <property type="entry name" value="ClpP/crotonase-like_dom_sf"/>
</dbReference>
<proteinExistence type="predicted"/>
<dbReference type="Pfam" id="PF23658">
    <property type="entry name" value="PDZ_CPAF_rel"/>
    <property type="match status" value="1"/>
</dbReference>
<evidence type="ECO:0000256" key="1">
    <source>
        <dbReference type="SAM" id="MobiDB-lite"/>
    </source>
</evidence>
<accession>A0A0C4DYJ4</accession>
<feature type="domain" description="CPAF-like PDZ" evidence="3">
    <location>
        <begin position="148"/>
        <end position="259"/>
    </location>
</feature>
<dbReference type="AlphaFoldDB" id="A0A0C4DYJ4"/>
<reference evidence="5" key="4">
    <citation type="journal article" date="2015" name="G3 (Bethesda)">
        <title>Genome sequences of three phytopathogenic species of the Magnaporthaceae family of fungi.</title>
        <authorList>
            <person name="Okagaki L.H."/>
            <person name="Nunes C.C."/>
            <person name="Sailsbery J."/>
            <person name="Clay B."/>
            <person name="Brown D."/>
            <person name="John T."/>
            <person name="Oh Y."/>
            <person name="Young N."/>
            <person name="Fitzgerald M."/>
            <person name="Haas B.J."/>
            <person name="Zeng Q."/>
            <person name="Young S."/>
            <person name="Adiconis X."/>
            <person name="Fan L."/>
            <person name="Levin J.Z."/>
            <person name="Mitchell T.K."/>
            <person name="Okubara P.A."/>
            <person name="Farman M.L."/>
            <person name="Kohn L.M."/>
            <person name="Birren B."/>
            <person name="Ma L.-J."/>
            <person name="Dean R.A."/>
        </authorList>
    </citation>
    <scope>NUCLEOTIDE SEQUENCE</scope>
    <source>
        <strain evidence="5">ATCC 64411 / 73-15</strain>
    </source>
</reference>
<organism evidence="5 6">
    <name type="scientific">Magnaporthiopsis poae (strain ATCC 64411 / 73-15)</name>
    <name type="common">Kentucky bluegrass fungus</name>
    <name type="synonym">Magnaporthe poae</name>
    <dbReference type="NCBI Taxonomy" id="644358"/>
    <lineage>
        <taxon>Eukaryota</taxon>
        <taxon>Fungi</taxon>
        <taxon>Dikarya</taxon>
        <taxon>Ascomycota</taxon>
        <taxon>Pezizomycotina</taxon>
        <taxon>Sordariomycetes</taxon>
        <taxon>Sordariomycetidae</taxon>
        <taxon>Magnaporthales</taxon>
        <taxon>Magnaporthaceae</taxon>
        <taxon>Magnaporthiopsis</taxon>
    </lineage>
</organism>
<evidence type="ECO:0000256" key="2">
    <source>
        <dbReference type="SAM" id="SignalP"/>
    </source>
</evidence>
<dbReference type="VEuPathDB" id="FungiDB:MAPG_05116"/>
<dbReference type="Gene3D" id="3.90.226.10">
    <property type="entry name" value="2-enoyl-CoA Hydratase, Chain A, domain 1"/>
    <property type="match status" value="1"/>
</dbReference>
<protein>
    <recommendedName>
        <fullName evidence="3">CPAF-like PDZ domain-containing protein</fullName>
    </recommendedName>
</protein>
<dbReference type="OMA" id="CRIWHTP"/>
<dbReference type="Proteomes" id="UP000011715">
    <property type="component" value="Unassembled WGS sequence"/>
</dbReference>
<gene>
    <name evidence="4" type="ORF">MAPG_05116</name>
</gene>
<dbReference type="SUPFAM" id="SSF52096">
    <property type="entry name" value="ClpP/crotonase"/>
    <property type="match status" value="1"/>
</dbReference>
<dbReference type="eggNOG" id="ENOG502S18W">
    <property type="taxonomic scope" value="Eukaryota"/>
</dbReference>
<dbReference type="EnsemblFungi" id="MAPG_05116T0">
    <property type="protein sequence ID" value="MAPG_05116T0"/>
    <property type="gene ID" value="MAPG_05116"/>
</dbReference>
<dbReference type="STRING" id="644358.A0A0C4DYJ4"/>
<feature type="signal peptide" evidence="2">
    <location>
        <begin position="1"/>
        <end position="16"/>
    </location>
</feature>
<feature type="chain" id="PRO_5009385516" description="CPAF-like PDZ domain-containing protein" evidence="2">
    <location>
        <begin position="17"/>
        <end position="556"/>
    </location>
</feature>